<dbReference type="RefSeq" id="WP_167990989.1">
    <property type="nucleotide sequence ID" value="NZ_JAATEM010000003.1"/>
</dbReference>
<reference evidence="2 3" key="1">
    <citation type="submission" date="2020-03" db="EMBL/GenBank/DDBJ databases">
        <title>WGS of actinomycetes isolated from Thailand.</title>
        <authorList>
            <person name="Thawai C."/>
        </authorList>
    </citation>
    <scope>NUCLEOTIDE SEQUENCE [LARGE SCALE GENOMIC DNA]</scope>
    <source>
        <strain evidence="2 3">SBST2-5</strain>
    </source>
</reference>
<dbReference type="EMBL" id="JAATEM010000003">
    <property type="protein sequence ID" value="NJP49180.1"/>
    <property type="molecule type" value="Genomic_DNA"/>
</dbReference>
<protein>
    <submittedName>
        <fullName evidence="2">Uncharacterized protein</fullName>
    </submittedName>
</protein>
<evidence type="ECO:0000313" key="2">
    <source>
        <dbReference type="EMBL" id="NJP49180.1"/>
    </source>
</evidence>
<dbReference type="Proteomes" id="UP000730591">
    <property type="component" value="Unassembled WGS sequence"/>
</dbReference>
<organism evidence="2 3">
    <name type="scientific">Streptomyces composti</name>
    <dbReference type="NCBI Taxonomy" id="2720025"/>
    <lineage>
        <taxon>Bacteria</taxon>
        <taxon>Bacillati</taxon>
        <taxon>Actinomycetota</taxon>
        <taxon>Actinomycetes</taxon>
        <taxon>Kitasatosporales</taxon>
        <taxon>Streptomycetaceae</taxon>
        <taxon>Streptomyces</taxon>
    </lineage>
</organism>
<sequence length="319" mass="34374">MTEAVFREFPDQSRTHSVPLSHVSLEMGHLYAEDFAHEAARLRAHFAEAGPWVDAVAVSAARATGGRRPRVSTCFLVDDYFAPFSSPADVVPALIGEAERAGLRIDYLVRESGLAEADGFPLARSVAGRLVESPPPGSNGVRPAAAETGWLANGRRSPASGPHADPSAPSGWHPPHETAARRHSVFLDAELWDGQGAGRTFSCAFLAAVWQLLRLGLLRHHGLPVLRPHPWDGSLPGTWEELPVVLQLNPKAAPFAAYRTCSLLPSGYLPVEHAVQVILEQIQVDAEALHQVAERSAAEGVHLPDSVAERASYIFYPGP</sequence>
<evidence type="ECO:0000313" key="3">
    <source>
        <dbReference type="Proteomes" id="UP000730591"/>
    </source>
</evidence>
<name>A0ABX0ZYZ4_9ACTN</name>
<gene>
    <name evidence="2" type="ORF">HCJ93_03590</name>
</gene>
<feature type="region of interest" description="Disordered" evidence="1">
    <location>
        <begin position="152"/>
        <end position="175"/>
    </location>
</feature>
<accession>A0ABX0ZYZ4</accession>
<proteinExistence type="predicted"/>
<dbReference type="NCBIfam" id="NF040566">
    <property type="entry name" value="SCO2522_fam"/>
    <property type="match status" value="1"/>
</dbReference>
<comment type="caution">
    <text evidence="2">The sequence shown here is derived from an EMBL/GenBank/DDBJ whole genome shotgun (WGS) entry which is preliminary data.</text>
</comment>
<evidence type="ECO:0000256" key="1">
    <source>
        <dbReference type="SAM" id="MobiDB-lite"/>
    </source>
</evidence>
<keyword evidence="3" id="KW-1185">Reference proteome</keyword>
<dbReference type="InterPro" id="IPR049747">
    <property type="entry name" value="SCO2522-like"/>
</dbReference>